<sequence length="271" mass="30531">MFLQWVGPVKSLPLRPRHHAIHGPGRQTMLIDNAGAAPTKKSPRGGWVGGLRDLVLVQGPWAFCSHLPDLDSLDIFINEFIIMSSLFLYNMASFVPENWSCMNGPNHDFHNMEVSEVDTALLISLLDESQGDDICDDERLRSVIQSLEVEISPQMVEDVHNSFVDPSYYTNMALEEGCPLSEGGVHADGQDCSTSCDLDHTYWMDMEMMLSSPSDCMINWYLDSYGEDMEGMGIFEFGVRDCFSFSYYGNCIEDHEYGSLWQDTNDSEMDG</sequence>
<dbReference type="Proteomes" id="UP001642360">
    <property type="component" value="Unassembled WGS sequence"/>
</dbReference>
<reference evidence="1 2" key="1">
    <citation type="submission" date="2024-02" db="EMBL/GenBank/DDBJ databases">
        <authorList>
            <person name="Vignale AGUSTIN F."/>
            <person name="Sosa J E."/>
            <person name="Modenutti C."/>
        </authorList>
    </citation>
    <scope>NUCLEOTIDE SEQUENCE [LARGE SCALE GENOMIC DNA]</scope>
</reference>
<dbReference type="AlphaFoldDB" id="A0ABC8S6F8"/>
<comment type="caution">
    <text evidence="1">The sequence shown here is derived from an EMBL/GenBank/DDBJ whole genome shotgun (WGS) entry which is preliminary data.</text>
</comment>
<evidence type="ECO:0000313" key="2">
    <source>
        <dbReference type="Proteomes" id="UP001642360"/>
    </source>
</evidence>
<accession>A0ABC8S6F8</accession>
<gene>
    <name evidence="1" type="ORF">ILEXP_LOCUS19932</name>
</gene>
<keyword evidence="2" id="KW-1185">Reference proteome</keyword>
<protein>
    <submittedName>
        <fullName evidence="1">Uncharacterized protein</fullName>
    </submittedName>
</protein>
<evidence type="ECO:0000313" key="1">
    <source>
        <dbReference type="EMBL" id="CAK9151766.1"/>
    </source>
</evidence>
<organism evidence="1 2">
    <name type="scientific">Ilex paraguariensis</name>
    <name type="common">yerba mate</name>
    <dbReference type="NCBI Taxonomy" id="185542"/>
    <lineage>
        <taxon>Eukaryota</taxon>
        <taxon>Viridiplantae</taxon>
        <taxon>Streptophyta</taxon>
        <taxon>Embryophyta</taxon>
        <taxon>Tracheophyta</taxon>
        <taxon>Spermatophyta</taxon>
        <taxon>Magnoliopsida</taxon>
        <taxon>eudicotyledons</taxon>
        <taxon>Gunneridae</taxon>
        <taxon>Pentapetalae</taxon>
        <taxon>asterids</taxon>
        <taxon>campanulids</taxon>
        <taxon>Aquifoliales</taxon>
        <taxon>Aquifoliaceae</taxon>
        <taxon>Ilex</taxon>
    </lineage>
</organism>
<dbReference type="PANTHER" id="PTHR37611">
    <property type="entry name" value="VIRUS-SPECIFIC-SIGNALING-PATHWAY REGULATED PROTEIN-RELATED"/>
    <property type="match status" value="1"/>
</dbReference>
<dbReference type="PANTHER" id="PTHR37611:SF2">
    <property type="entry name" value="VIRUS-SPECIFIC-SIGNALING-PATHWAY REGULATED PROTEIN-RELATED"/>
    <property type="match status" value="1"/>
</dbReference>
<proteinExistence type="predicted"/>
<dbReference type="EMBL" id="CAUOFW020002169">
    <property type="protein sequence ID" value="CAK9151766.1"/>
    <property type="molecule type" value="Genomic_DNA"/>
</dbReference>
<name>A0ABC8S6F8_9AQUA</name>